<feature type="active site" description="Proton donor" evidence="4">
    <location>
        <position position="219"/>
    </location>
</feature>
<dbReference type="AlphaFoldDB" id="A0A918Q440"/>
<name>A0A918Q440_9CAUL</name>
<evidence type="ECO:0000256" key="3">
    <source>
        <dbReference type="ARBA" id="ARBA00023295"/>
    </source>
</evidence>
<dbReference type="CDD" id="cd09001">
    <property type="entry name" value="GH43_FsAxh1-like"/>
    <property type="match status" value="1"/>
</dbReference>
<feature type="signal peptide" evidence="7">
    <location>
        <begin position="1"/>
        <end position="22"/>
    </location>
</feature>
<dbReference type="PANTHER" id="PTHR42812">
    <property type="entry name" value="BETA-XYLOSIDASE"/>
    <property type="match status" value="1"/>
</dbReference>
<accession>A0A918Q440</accession>
<dbReference type="Pfam" id="PF17851">
    <property type="entry name" value="GH43_C2"/>
    <property type="match status" value="1"/>
</dbReference>
<evidence type="ECO:0000313" key="10">
    <source>
        <dbReference type="Proteomes" id="UP000662572"/>
    </source>
</evidence>
<dbReference type="Proteomes" id="UP000662572">
    <property type="component" value="Unassembled WGS sequence"/>
</dbReference>
<dbReference type="InterPro" id="IPR013320">
    <property type="entry name" value="ConA-like_dom_sf"/>
</dbReference>
<keyword evidence="10" id="KW-1185">Reference proteome</keyword>
<feature type="domain" description="Beta-xylosidase C-terminal Concanavalin A-like" evidence="8">
    <location>
        <begin position="346"/>
        <end position="527"/>
    </location>
</feature>
<evidence type="ECO:0000256" key="7">
    <source>
        <dbReference type="SAM" id="SignalP"/>
    </source>
</evidence>
<dbReference type="PANTHER" id="PTHR42812:SF12">
    <property type="entry name" value="BETA-XYLOSIDASE-RELATED"/>
    <property type="match status" value="1"/>
</dbReference>
<evidence type="ECO:0000256" key="1">
    <source>
        <dbReference type="ARBA" id="ARBA00009865"/>
    </source>
</evidence>
<keyword evidence="7" id="KW-0732">Signal</keyword>
<evidence type="ECO:0000256" key="4">
    <source>
        <dbReference type="PIRSR" id="PIRSR606710-1"/>
    </source>
</evidence>
<keyword evidence="3 6" id="KW-0326">Glycosidase</keyword>
<sequence>MNRMVPALIAALITLPLLTGCATVTPETATYANPVLYADYSDPDVIRVGEDYYHVSSSFHLSPGIPVLKSLDLINWTIIGHVLPKLPFAPEYDMPGPFEIDDTKSKPVTGTRYASGVWAPSIRHHNGLFYVYWATPDEGVFMSTAATPEGPWSEPVHVIKQARLEDPCPIWDDDGQAYLVHGRVGAGPLILRKMAPDGLSALDDGVVIAEDKVNLPVLEGPKFIKRNGFYYIFAPIGGVDKGPQAVGRAKDIYGPYEWRVVLEPGTTAVQGPHQGGYVETPSGEGWFLHFNSTGAFGRINHLQPVRWVDDWPVMGEPIAGKVSGQPVMTYPRPDTGVLGRDKMQASDEFSSTTLGLQWQWNHNPDNTRWSLSERPGYLRLKAGQADHLTTSRNTLTQMLTGPFMRSTARLDISGMTDGQRAGLTLFGVKPVWIGAVRENGINRITFTSAGIETTGPVLTGDTVMLRAEVGEDQVAHLAYSLDGKAFTALGKPTALAKFSWWKGSRPGVFTFNKDSASGHVDIDSFRVDHEVAK</sequence>
<keyword evidence="2 6" id="KW-0378">Hydrolase</keyword>
<dbReference type="Gene3D" id="2.115.10.20">
    <property type="entry name" value="Glycosyl hydrolase domain, family 43"/>
    <property type="match status" value="1"/>
</dbReference>
<organism evidence="9 10">
    <name type="scientific">Asticcacaulis endophyticus</name>
    <dbReference type="NCBI Taxonomy" id="1395890"/>
    <lineage>
        <taxon>Bacteria</taxon>
        <taxon>Pseudomonadati</taxon>
        <taxon>Pseudomonadota</taxon>
        <taxon>Alphaproteobacteria</taxon>
        <taxon>Caulobacterales</taxon>
        <taxon>Caulobacteraceae</taxon>
        <taxon>Asticcacaulis</taxon>
    </lineage>
</organism>
<dbReference type="Gene3D" id="2.60.120.200">
    <property type="match status" value="1"/>
</dbReference>
<dbReference type="PROSITE" id="PS51257">
    <property type="entry name" value="PROKAR_LIPOPROTEIN"/>
    <property type="match status" value="1"/>
</dbReference>
<gene>
    <name evidence="9" type="ORF">GCM10011273_19220</name>
</gene>
<dbReference type="GO" id="GO:0005975">
    <property type="term" value="P:carbohydrate metabolic process"/>
    <property type="evidence" value="ECO:0007669"/>
    <property type="project" value="InterPro"/>
</dbReference>
<dbReference type="GO" id="GO:0004553">
    <property type="term" value="F:hydrolase activity, hydrolyzing O-glycosyl compounds"/>
    <property type="evidence" value="ECO:0007669"/>
    <property type="project" value="InterPro"/>
</dbReference>
<evidence type="ECO:0000313" key="9">
    <source>
        <dbReference type="EMBL" id="GGZ33097.1"/>
    </source>
</evidence>
<reference evidence="9" key="2">
    <citation type="submission" date="2020-09" db="EMBL/GenBank/DDBJ databases">
        <authorList>
            <person name="Sun Q."/>
            <person name="Kim S."/>
        </authorList>
    </citation>
    <scope>NUCLEOTIDE SEQUENCE</scope>
    <source>
        <strain evidence="9">KCTC 32296</strain>
    </source>
</reference>
<dbReference type="InterPro" id="IPR051795">
    <property type="entry name" value="Glycosyl_Hydrlase_43"/>
</dbReference>
<dbReference type="InterPro" id="IPR023296">
    <property type="entry name" value="Glyco_hydro_beta-prop_sf"/>
</dbReference>
<feature type="active site" description="Proton acceptor" evidence="4">
    <location>
        <position position="42"/>
    </location>
</feature>
<dbReference type="Pfam" id="PF04616">
    <property type="entry name" value="Glyco_hydro_43"/>
    <property type="match status" value="1"/>
</dbReference>
<dbReference type="EMBL" id="BMZB01000002">
    <property type="protein sequence ID" value="GGZ33097.1"/>
    <property type="molecule type" value="Genomic_DNA"/>
</dbReference>
<dbReference type="InterPro" id="IPR041542">
    <property type="entry name" value="GH43_C2"/>
</dbReference>
<proteinExistence type="inferred from homology"/>
<evidence type="ECO:0000256" key="5">
    <source>
        <dbReference type="PIRSR" id="PIRSR606710-2"/>
    </source>
</evidence>
<evidence type="ECO:0000259" key="8">
    <source>
        <dbReference type="Pfam" id="PF17851"/>
    </source>
</evidence>
<protein>
    <submittedName>
        <fullName evidence="9">Beta-xylosidase</fullName>
    </submittedName>
</protein>
<dbReference type="SUPFAM" id="SSF75005">
    <property type="entry name" value="Arabinanase/levansucrase/invertase"/>
    <property type="match status" value="1"/>
</dbReference>
<evidence type="ECO:0000256" key="6">
    <source>
        <dbReference type="RuleBase" id="RU361187"/>
    </source>
</evidence>
<feature type="chain" id="PRO_5036815426" evidence="7">
    <location>
        <begin position="23"/>
        <end position="533"/>
    </location>
</feature>
<dbReference type="InterPro" id="IPR006710">
    <property type="entry name" value="Glyco_hydro_43"/>
</dbReference>
<evidence type="ECO:0000256" key="2">
    <source>
        <dbReference type="ARBA" id="ARBA00022801"/>
    </source>
</evidence>
<comment type="caution">
    <text evidence="9">The sequence shown here is derived from an EMBL/GenBank/DDBJ whole genome shotgun (WGS) entry which is preliminary data.</text>
</comment>
<feature type="site" description="Important for catalytic activity, responsible for pKa modulation of the active site Glu and correct orientation of both the proton donor and substrate" evidence="5">
    <location>
        <position position="166"/>
    </location>
</feature>
<dbReference type="SUPFAM" id="SSF49899">
    <property type="entry name" value="Concanavalin A-like lectins/glucanases"/>
    <property type="match status" value="1"/>
</dbReference>
<reference evidence="9" key="1">
    <citation type="journal article" date="2014" name="Int. J. Syst. Evol. Microbiol.">
        <title>Complete genome sequence of Corynebacterium casei LMG S-19264T (=DSM 44701T), isolated from a smear-ripened cheese.</title>
        <authorList>
            <consortium name="US DOE Joint Genome Institute (JGI-PGF)"/>
            <person name="Walter F."/>
            <person name="Albersmeier A."/>
            <person name="Kalinowski J."/>
            <person name="Ruckert C."/>
        </authorList>
    </citation>
    <scope>NUCLEOTIDE SEQUENCE</scope>
    <source>
        <strain evidence="9">KCTC 32296</strain>
    </source>
</reference>
<comment type="similarity">
    <text evidence="1 6">Belongs to the glycosyl hydrolase 43 family.</text>
</comment>